<comment type="caution">
    <text evidence="1">The sequence shown here is derived from an EMBL/GenBank/DDBJ whole genome shotgun (WGS) entry which is preliminary data.</text>
</comment>
<reference evidence="2" key="1">
    <citation type="journal article" date="2019" name="Int. J. Syst. Evol. Microbiol.">
        <title>The Global Catalogue of Microorganisms (GCM) 10K type strain sequencing project: providing services to taxonomists for standard genome sequencing and annotation.</title>
        <authorList>
            <consortium name="The Broad Institute Genomics Platform"/>
            <consortium name="The Broad Institute Genome Sequencing Center for Infectious Disease"/>
            <person name="Wu L."/>
            <person name="Ma J."/>
        </authorList>
    </citation>
    <scope>NUCLEOTIDE SEQUENCE [LARGE SCALE GENOMIC DNA]</scope>
    <source>
        <strain evidence="2">CGMCC 1.15905</strain>
    </source>
</reference>
<accession>A0ABQ1HHC2</accession>
<evidence type="ECO:0008006" key="3">
    <source>
        <dbReference type="Google" id="ProtNLM"/>
    </source>
</evidence>
<dbReference type="Proteomes" id="UP000623419">
    <property type="component" value="Unassembled WGS sequence"/>
</dbReference>
<gene>
    <name evidence="1" type="ORF">GCM10011521_14860</name>
</gene>
<protein>
    <recommendedName>
        <fullName evidence="3">DUF302 domain-containing protein</fullName>
    </recommendedName>
</protein>
<evidence type="ECO:0000313" key="1">
    <source>
        <dbReference type="EMBL" id="GGA77571.1"/>
    </source>
</evidence>
<proteinExistence type="predicted"/>
<keyword evidence="2" id="KW-1185">Reference proteome</keyword>
<evidence type="ECO:0000313" key="2">
    <source>
        <dbReference type="Proteomes" id="UP000623419"/>
    </source>
</evidence>
<dbReference type="RefSeq" id="WP_188662675.1">
    <property type="nucleotide sequence ID" value="NZ_BMKC01000001.1"/>
</dbReference>
<dbReference type="EMBL" id="BMKC01000001">
    <property type="protein sequence ID" value="GGA77571.1"/>
    <property type="molecule type" value="Genomic_DNA"/>
</dbReference>
<sequence length="153" mass="16773">MNTWTRRAEVIQSSPLLAITPISAVPPHGHFVFNEMTIITRESVSGEALGRICRIAPTLSHYELKDPSEAIDLDDMARILRVRSPFAINKKLPVVELTLTDEGLLMICPMVRNGQGKKPATEHQVLLSTSCSNEEIAALVRRSLEISAASLAS</sequence>
<organism evidence="1 2">
    <name type="scientific">Arenimonas soli</name>
    <dbReference type="NCBI Taxonomy" id="2269504"/>
    <lineage>
        <taxon>Bacteria</taxon>
        <taxon>Pseudomonadati</taxon>
        <taxon>Pseudomonadota</taxon>
        <taxon>Gammaproteobacteria</taxon>
        <taxon>Lysobacterales</taxon>
        <taxon>Lysobacteraceae</taxon>
        <taxon>Arenimonas</taxon>
    </lineage>
</organism>
<name>A0ABQ1HHC2_9GAMM</name>